<proteinExistence type="predicted"/>
<dbReference type="Proteomes" id="UP001139344">
    <property type="component" value="Unassembled WGS sequence"/>
</dbReference>
<evidence type="ECO:0000313" key="4">
    <source>
        <dbReference type="Proteomes" id="UP001139344"/>
    </source>
</evidence>
<dbReference type="InterPro" id="IPR036761">
    <property type="entry name" value="TTHA0802/YceI-like_sf"/>
</dbReference>
<evidence type="ECO:0000313" key="3">
    <source>
        <dbReference type="EMBL" id="MCG9971636.1"/>
    </source>
</evidence>
<dbReference type="SUPFAM" id="SSF101874">
    <property type="entry name" value="YceI-like"/>
    <property type="match status" value="1"/>
</dbReference>
<accession>A0A9X1UX54</accession>
<evidence type="ECO:0000256" key="1">
    <source>
        <dbReference type="SAM" id="SignalP"/>
    </source>
</evidence>
<feature type="signal peptide" evidence="1">
    <location>
        <begin position="1"/>
        <end position="24"/>
    </location>
</feature>
<name>A0A9X1UX54_9FLAO</name>
<feature type="domain" description="Lipid/polyisoprenoid-binding YceI-like" evidence="2">
    <location>
        <begin position="57"/>
        <end position="183"/>
    </location>
</feature>
<dbReference type="EMBL" id="JAJSON010000018">
    <property type="protein sequence ID" value="MCG9971636.1"/>
    <property type="molecule type" value="Genomic_DNA"/>
</dbReference>
<dbReference type="Pfam" id="PF04264">
    <property type="entry name" value="YceI"/>
    <property type="match status" value="1"/>
</dbReference>
<protein>
    <submittedName>
        <fullName evidence="3">YceI family protein</fullName>
    </submittedName>
</protein>
<sequence>MNKVLSYIIIPLLVSIICSQPVCAQFYQTTSASVRFYSSAPVEDIEAISKEGVSVINSDNGDISFKVKMRSFRFDKALMQEHFNENYMESERFPDAIFKGKSTKEIDISSTRPQKVIFKGTFTVHGVSDQRELPVTIQMSSDGKIMSLNSEFKVKCKDHDIKIPKILWQNIAEVVDVFVKAEFKIISQ</sequence>
<feature type="chain" id="PRO_5040826629" evidence="1">
    <location>
        <begin position="25"/>
        <end position="188"/>
    </location>
</feature>
<keyword evidence="4" id="KW-1185">Reference proteome</keyword>
<dbReference type="RefSeq" id="WP_240098069.1">
    <property type="nucleotide sequence ID" value="NZ_JAJSON010000018.1"/>
</dbReference>
<keyword evidence="1" id="KW-0732">Signal</keyword>
<reference evidence="3" key="1">
    <citation type="submission" date="2021-12" db="EMBL/GenBank/DDBJ databases">
        <title>Description of Gramella crocea sp. nov., a new bacterium isolated from activated sludge.</title>
        <authorList>
            <person name="Zhang X."/>
        </authorList>
    </citation>
    <scope>NUCLEOTIDE SEQUENCE</scope>
    <source>
        <strain evidence="3">YB25</strain>
    </source>
</reference>
<dbReference type="AlphaFoldDB" id="A0A9X1UX54"/>
<dbReference type="InterPro" id="IPR007372">
    <property type="entry name" value="Lipid/polyisoprenoid-bd_YceI"/>
</dbReference>
<dbReference type="Gene3D" id="2.40.128.110">
    <property type="entry name" value="Lipid/polyisoprenoid-binding, YceI-like"/>
    <property type="match status" value="1"/>
</dbReference>
<gene>
    <name evidence="3" type="ORF">LU635_08315</name>
</gene>
<organism evidence="3 4">
    <name type="scientific">Christiangramia crocea</name>
    <dbReference type="NCBI Taxonomy" id="2904124"/>
    <lineage>
        <taxon>Bacteria</taxon>
        <taxon>Pseudomonadati</taxon>
        <taxon>Bacteroidota</taxon>
        <taxon>Flavobacteriia</taxon>
        <taxon>Flavobacteriales</taxon>
        <taxon>Flavobacteriaceae</taxon>
        <taxon>Christiangramia</taxon>
    </lineage>
</organism>
<comment type="caution">
    <text evidence="3">The sequence shown here is derived from an EMBL/GenBank/DDBJ whole genome shotgun (WGS) entry which is preliminary data.</text>
</comment>
<evidence type="ECO:0000259" key="2">
    <source>
        <dbReference type="Pfam" id="PF04264"/>
    </source>
</evidence>